<protein>
    <submittedName>
        <fullName evidence="1">Uncharacterized protein</fullName>
    </submittedName>
</protein>
<evidence type="ECO:0000313" key="1">
    <source>
        <dbReference type="EMBL" id="KAK1679960.1"/>
    </source>
</evidence>
<dbReference type="EMBL" id="JAUUTY010000002">
    <property type="protein sequence ID" value="KAK1679960.1"/>
    <property type="molecule type" value="Genomic_DNA"/>
</dbReference>
<dbReference type="Proteomes" id="UP001231189">
    <property type="component" value="Unassembled WGS sequence"/>
</dbReference>
<proteinExistence type="predicted"/>
<accession>A0AAD8TCA6</accession>
<organism evidence="1 3">
    <name type="scientific">Lolium multiflorum</name>
    <name type="common">Italian ryegrass</name>
    <name type="synonym">Lolium perenne subsp. multiflorum</name>
    <dbReference type="NCBI Taxonomy" id="4521"/>
    <lineage>
        <taxon>Eukaryota</taxon>
        <taxon>Viridiplantae</taxon>
        <taxon>Streptophyta</taxon>
        <taxon>Embryophyta</taxon>
        <taxon>Tracheophyta</taxon>
        <taxon>Spermatophyta</taxon>
        <taxon>Magnoliopsida</taxon>
        <taxon>Liliopsida</taxon>
        <taxon>Poales</taxon>
        <taxon>Poaceae</taxon>
        <taxon>BOP clade</taxon>
        <taxon>Pooideae</taxon>
        <taxon>Poodae</taxon>
        <taxon>Poeae</taxon>
        <taxon>Poeae Chloroplast Group 2 (Poeae type)</taxon>
        <taxon>Loliodinae</taxon>
        <taxon>Loliinae</taxon>
        <taxon>Lolium</taxon>
    </lineage>
</organism>
<comment type="caution">
    <text evidence="1">The sequence shown here is derived from an EMBL/GenBank/DDBJ whole genome shotgun (WGS) entry which is preliminary data.</text>
</comment>
<reference evidence="1" key="1">
    <citation type="submission" date="2023-07" db="EMBL/GenBank/DDBJ databases">
        <title>A chromosome-level genome assembly of Lolium multiflorum.</title>
        <authorList>
            <person name="Chen Y."/>
            <person name="Copetti D."/>
            <person name="Kolliker R."/>
            <person name="Studer B."/>
        </authorList>
    </citation>
    <scope>NUCLEOTIDE SEQUENCE</scope>
    <source>
        <strain evidence="1">02402/16</strain>
        <tissue evidence="1">Leaf</tissue>
    </source>
</reference>
<dbReference type="EMBL" id="JAUUTY010000002">
    <property type="protein sequence ID" value="KAK1679963.1"/>
    <property type="molecule type" value="Genomic_DNA"/>
</dbReference>
<dbReference type="AlphaFoldDB" id="A0AAD8TCA6"/>
<sequence>MRRRPSVPSSSVMRRLCSARSSPPGCSPAGSEYVLGVVEKVRRTVDAAIQDLIDIAFKSRKGLRGCSHHLSHEFRSKVELSLFRCQALDDQDFLHQDQHHHQEAQNSGGAEDFALEQVLPAIYVRPSQVEQTPKPGSEYVLGVVEKVRRTADAAIQDLIDIAVQRFGRVSSWMCVNFVQNVQDSVATGFCREPACMCQASAMTSSSGYVHASWSGGAICEARFHDAMAILGPQHKELKFLIEILLLTTAHFMDIEDDNQGLVEPVAAARSVMHHLEA</sequence>
<evidence type="ECO:0000313" key="3">
    <source>
        <dbReference type="Proteomes" id="UP001231189"/>
    </source>
</evidence>
<gene>
    <name evidence="1" type="ORF">QYE76_040808</name>
    <name evidence="2" type="ORF">QYE76_040811</name>
</gene>
<evidence type="ECO:0000313" key="2">
    <source>
        <dbReference type="EMBL" id="KAK1679963.1"/>
    </source>
</evidence>
<keyword evidence="3" id="KW-1185">Reference proteome</keyword>
<name>A0AAD8TCA6_LOLMU</name>